<keyword evidence="6" id="KW-0788">Thiol protease</keyword>
<dbReference type="SUPFAM" id="SSF57903">
    <property type="entry name" value="FYVE/PHD zinc finger"/>
    <property type="match status" value="1"/>
</dbReference>
<dbReference type="GO" id="GO:0016929">
    <property type="term" value="F:deSUMOylase activity"/>
    <property type="evidence" value="ECO:0007669"/>
    <property type="project" value="TreeGrafter"/>
</dbReference>
<dbReference type="PROSITE" id="PS01359">
    <property type="entry name" value="ZF_PHD_1"/>
    <property type="match status" value="1"/>
</dbReference>
<dbReference type="CDD" id="cd15489">
    <property type="entry name" value="PHD_SF"/>
    <property type="match status" value="1"/>
</dbReference>
<dbReference type="Gene3D" id="3.30.40.10">
    <property type="entry name" value="Zinc/RING finger domain, C3HC4 (zinc finger)"/>
    <property type="match status" value="1"/>
</dbReference>
<keyword evidence="8" id="KW-1133">Transmembrane helix</keyword>
<keyword evidence="8" id="KW-0472">Membrane</keyword>
<dbReference type="PANTHER" id="PTHR12606:SF136">
    <property type="entry name" value="ULP1 PROTEASE FAMILY PROTEIN"/>
    <property type="match status" value="1"/>
</dbReference>
<evidence type="ECO:0000256" key="5">
    <source>
        <dbReference type="ARBA" id="ARBA00022801"/>
    </source>
</evidence>
<evidence type="ECO:0000313" key="10">
    <source>
        <dbReference type="EMBL" id="JAG15030.1"/>
    </source>
</evidence>
<feature type="non-terminal residue" evidence="10">
    <location>
        <position position="1"/>
    </location>
</feature>
<dbReference type="GO" id="GO:0006508">
    <property type="term" value="P:proteolysis"/>
    <property type="evidence" value="ECO:0007669"/>
    <property type="project" value="UniProtKB-KW"/>
</dbReference>
<dbReference type="GO" id="GO:0005634">
    <property type="term" value="C:nucleus"/>
    <property type="evidence" value="ECO:0007669"/>
    <property type="project" value="TreeGrafter"/>
</dbReference>
<evidence type="ECO:0000256" key="6">
    <source>
        <dbReference type="ARBA" id="ARBA00022807"/>
    </source>
</evidence>
<dbReference type="GO" id="GO:0016926">
    <property type="term" value="P:protein desumoylation"/>
    <property type="evidence" value="ECO:0007669"/>
    <property type="project" value="TreeGrafter"/>
</dbReference>
<dbReference type="PANTHER" id="PTHR12606">
    <property type="entry name" value="SENTRIN/SUMO-SPECIFIC PROTEASE"/>
    <property type="match status" value="1"/>
</dbReference>
<keyword evidence="8" id="KW-0812">Transmembrane</keyword>
<organism evidence="10">
    <name type="scientific">Lygus hesperus</name>
    <name type="common">Western plant bug</name>
    <dbReference type="NCBI Taxonomy" id="30085"/>
    <lineage>
        <taxon>Eukaryota</taxon>
        <taxon>Metazoa</taxon>
        <taxon>Ecdysozoa</taxon>
        <taxon>Arthropoda</taxon>
        <taxon>Hexapoda</taxon>
        <taxon>Insecta</taxon>
        <taxon>Pterygota</taxon>
        <taxon>Neoptera</taxon>
        <taxon>Paraneoptera</taxon>
        <taxon>Hemiptera</taxon>
        <taxon>Heteroptera</taxon>
        <taxon>Panheteroptera</taxon>
        <taxon>Cimicomorpha</taxon>
        <taxon>Miridae</taxon>
        <taxon>Mirini</taxon>
        <taxon>Lygus</taxon>
    </lineage>
</organism>
<reference evidence="10" key="1">
    <citation type="journal article" date="2014" name="PLoS ONE">
        <title>Transcriptome-Based Identification of ABC Transporters in the Western Tarnished Plant Bug Lygus hesperus.</title>
        <authorList>
            <person name="Hull J.J."/>
            <person name="Chaney K."/>
            <person name="Geib S.M."/>
            <person name="Fabrick J.A."/>
            <person name="Brent C.S."/>
            <person name="Walsh D."/>
            <person name="Lavine L.C."/>
        </authorList>
    </citation>
    <scope>NUCLEOTIDE SEQUENCE</scope>
</reference>
<dbReference type="GO" id="GO:0008270">
    <property type="term" value="F:zinc ion binding"/>
    <property type="evidence" value="ECO:0007669"/>
    <property type="project" value="UniProtKB-KW"/>
</dbReference>
<evidence type="ECO:0000256" key="3">
    <source>
        <dbReference type="ARBA" id="ARBA00022723"/>
    </source>
</evidence>
<evidence type="ECO:0000256" key="7">
    <source>
        <dbReference type="ARBA" id="ARBA00022833"/>
    </source>
</evidence>
<dbReference type="AlphaFoldDB" id="A0A0A9XD59"/>
<gene>
    <name evidence="10" type="primary">ULP1</name>
    <name evidence="10" type="ORF">CM83_4591</name>
</gene>
<evidence type="ECO:0000256" key="1">
    <source>
        <dbReference type="ARBA" id="ARBA00005234"/>
    </source>
</evidence>
<dbReference type="InterPro" id="IPR019786">
    <property type="entry name" value="Zinc_finger_PHD-type_CS"/>
</dbReference>
<evidence type="ECO:0000256" key="4">
    <source>
        <dbReference type="ARBA" id="ARBA00022771"/>
    </source>
</evidence>
<keyword evidence="2 10" id="KW-0645">Protease</keyword>
<evidence type="ECO:0000256" key="2">
    <source>
        <dbReference type="ARBA" id="ARBA00022670"/>
    </source>
</evidence>
<dbReference type="Pfam" id="PF02902">
    <property type="entry name" value="Peptidase_C48"/>
    <property type="match status" value="1"/>
</dbReference>
<protein>
    <submittedName>
        <fullName evidence="10">Ubiquitin-like-specific protease 1</fullName>
    </submittedName>
</protein>
<accession>A0A0A9XD59</accession>
<name>A0A0A9XD59_LYGHE</name>
<dbReference type="InterPro" id="IPR013083">
    <property type="entry name" value="Znf_RING/FYVE/PHD"/>
</dbReference>
<sequence>RKRKKNTFTYLANQFTAKHFKSVQDVVPFQLLPNGLVADMSYYTQLMYFCYNAISTITLVIMANRNLFFPNITVHDISTLQRRAPDGSYSQCWIVDTIIDAAISQHLLNRPHWVATQSRIGSLVHKRTYEFEVQDVPDLQKAERLFIPMNENSNHWTIFDVDIANRKVVYYNSFGSTRRTNREMLAIFVDFITTYNQKIPQGRSVVPGPFELGNCQINMPRQKDSYSCGSFIIKYVETVVNGSEFDRSFNPEDYRADILRTVIHGSDDMTDICLMCVDRDLSHRWVRCDICHRWTHMDCHDWRTRTKIDRAKVDRDDYKFTCIVCLCYCGRRL</sequence>
<dbReference type="SUPFAM" id="SSF54001">
    <property type="entry name" value="Cysteine proteinases"/>
    <property type="match status" value="1"/>
</dbReference>
<dbReference type="PROSITE" id="PS50600">
    <property type="entry name" value="ULP_PROTEASE"/>
    <property type="match status" value="1"/>
</dbReference>
<feature type="domain" description="Ubiquitin-like protease family profile" evidence="9">
    <location>
        <begin position="70"/>
        <end position="239"/>
    </location>
</feature>
<reference evidence="10" key="2">
    <citation type="submission" date="2014-07" db="EMBL/GenBank/DDBJ databases">
        <authorList>
            <person name="Hull J."/>
        </authorList>
    </citation>
    <scope>NUCLEOTIDE SEQUENCE</scope>
</reference>
<keyword evidence="4" id="KW-0863">Zinc-finger</keyword>
<dbReference type="InterPro" id="IPR011011">
    <property type="entry name" value="Znf_FYVE_PHD"/>
</dbReference>
<evidence type="ECO:0000259" key="9">
    <source>
        <dbReference type="PROSITE" id="PS50600"/>
    </source>
</evidence>
<keyword evidence="3" id="KW-0479">Metal-binding</keyword>
<evidence type="ECO:0000256" key="8">
    <source>
        <dbReference type="SAM" id="Phobius"/>
    </source>
</evidence>
<dbReference type="Gene3D" id="3.40.395.10">
    <property type="entry name" value="Adenoviral Proteinase, Chain A"/>
    <property type="match status" value="1"/>
</dbReference>
<dbReference type="InterPro" id="IPR003653">
    <property type="entry name" value="Peptidase_C48_C"/>
</dbReference>
<dbReference type="EMBL" id="GBHO01028574">
    <property type="protein sequence ID" value="JAG15030.1"/>
    <property type="molecule type" value="Transcribed_RNA"/>
</dbReference>
<proteinExistence type="inferred from homology"/>
<comment type="similarity">
    <text evidence="1">Belongs to the peptidase C48 family.</text>
</comment>
<keyword evidence="7" id="KW-0862">Zinc</keyword>
<keyword evidence="5" id="KW-0378">Hydrolase</keyword>
<dbReference type="InterPro" id="IPR038765">
    <property type="entry name" value="Papain-like_cys_pep_sf"/>
</dbReference>
<feature type="transmembrane region" description="Helical" evidence="8">
    <location>
        <begin position="46"/>
        <end position="63"/>
    </location>
</feature>